<evidence type="ECO:0008006" key="4">
    <source>
        <dbReference type="Google" id="ProtNLM"/>
    </source>
</evidence>
<evidence type="ECO:0000313" key="3">
    <source>
        <dbReference type="Proteomes" id="UP000286912"/>
    </source>
</evidence>
<dbReference type="AlphaFoldDB" id="A0A3S0WL16"/>
<proteinExistence type="predicted"/>
<dbReference type="Proteomes" id="UP000286912">
    <property type="component" value="Unassembled WGS sequence"/>
</dbReference>
<keyword evidence="1" id="KW-1133">Transmembrane helix</keyword>
<evidence type="ECO:0000256" key="1">
    <source>
        <dbReference type="SAM" id="Phobius"/>
    </source>
</evidence>
<comment type="caution">
    <text evidence="2">The sequence shown here is derived from an EMBL/GenBank/DDBJ whole genome shotgun (WGS) entry which is preliminary data.</text>
</comment>
<keyword evidence="1" id="KW-0812">Transmembrane</keyword>
<accession>A0A3S0WL16</accession>
<feature type="transmembrane region" description="Helical" evidence="1">
    <location>
        <begin position="12"/>
        <end position="37"/>
    </location>
</feature>
<sequence length="197" mass="21090">MGKAPNRERWSGWVAIAWILALLAIGGGIFAIATAGFIEVPRQNSFGRLQTVTEPNIFIWAIAIGQAVSATMLAAIFSMINSIYQNTCDQCANMGPSIPRADTVGDASPMVSKPEHGKGLRLTNVKSGSPVRSVLYTGCLIEKINDQPVDSVAGAESLIQKEPNKFEFQTSAGESHTKWLHVKPGPLMIEGQAADIP</sequence>
<reference evidence="2 3" key="1">
    <citation type="submission" date="2018-12" db="EMBL/GenBank/DDBJ databases">
        <title>three novel Halomonas strain isolated from plants.</title>
        <authorList>
            <person name="Sun C."/>
        </authorList>
    </citation>
    <scope>NUCLEOTIDE SEQUENCE [LARGE SCALE GENOMIC DNA]</scope>
    <source>
        <strain evidence="2 3">RC</strain>
    </source>
</reference>
<feature type="transmembrane region" description="Helical" evidence="1">
    <location>
        <begin position="57"/>
        <end position="77"/>
    </location>
</feature>
<evidence type="ECO:0000313" key="2">
    <source>
        <dbReference type="EMBL" id="RUR43377.1"/>
    </source>
</evidence>
<dbReference type="EMBL" id="RZHD01000010">
    <property type="protein sequence ID" value="RUR43377.1"/>
    <property type="molecule type" value="Genomic_DNA"/>
</dbReference>
<dbReference type="RefSeq" id="WP_126981959.1">
    <property type="nucleotide sequence ID" value="NZ_RZHD01000010.1"/>
</dbReference>
<name>A0A3S0WL16_9GAMM</name>
<keyword evidence="3" id="KW-1185">Reference proteome</keyword>
<protein>
    <recommendedName>
        <fullName evidence="4">PDZ domain-containing protein</fullName>
    </recommendedName>
</protein>
<keyword evidence="1" id="KW-0472">Membrane</keyword>
<gene>
    <name evidence="2" type="ORF">ELY37_16805</name>
</gene>
<dbReference type="OrthoDB" id="6173721at2"/>
<organism evidence="2 3">
    <name type="scientific">Vreelandella populi</name>
    <dbReference type="NCBI Taxonomy" id="2498858"/>
    <lineage>
        <taxon>Bacteria</taxon>
        <taxon>Pseudomonadati</taxon>
        <taxon>Pseudomonadota</taxon>
        <taxon>Gammaproteobacteria</taxon>
        <taxon>Oceanospirillales</taxon>
        <taxon>Halomonadaceae</taxon>
        <taxon>Vreelandella</taxon>
    </lineage>
</organism>